<keyword evidence="6" id="KW-0720">Serine protease</keyword>
<dbReference type="EC" id="3.4.14.-" evidence="6"/>
<dbReference type="Pfam" id="PF10459">
    <property type="entry name" value="Peptidase_S46"/>
    <property type="match status" value="1"/>
</dbReference>
<dbReference type="InterPro" id="IPR009003">
    <property type="entry name" value="Peptidase_S1_PA"/>
</dbReference>
<comment type="caution">
    <text evidence="7">The sequence shown here is derived from an EMBL/GenBank/DDBJ whole genome shotgun (WGS) entry which is preliminary data.</text>
</comment>
<protein>
    <recommendedName>
        <fullName evidence="6">Dipeptidyl-peptidase</fullName>
        <ecNumber evidence="6">3.4.14.-</ecNumber>
    </recommendedName>
</protein>
<dbReference type="PANTHER" id="PTHR38469">
    <property type="entry name" value="PERIPLASMIC PEPTIDASE SUBFAMILY S1B"/>
    <property type="match status" value="1"/>
</dbReference>
<comment type="function">
    <text evidence="6">Catalyzes the removal of dipeptides from the N-terminus of oligopeptides.</text>
</comment>
<evidence type="ECO:0000256" key="2">
    <source>
        <dbReference type="ARBA" id="ARBA00022438"/>
    </source>
</evidence>
<accession>A0ABT2VUD4</accession>
<dbReference type="SUPFAM" id="SSF50494">
    <property type="entry name" value="Trypsin-like serine proteases"/>
    <property type="match status" value="1"/>
</dbReference>
<feature type="signal peptide" evidence="6">
    <location>
        <begin position="1"/>
        <end position="22"/>
    </location>
</feature>
<keyword evidence="2 6" id="KW-0031">Aminopeptidase</keyword>
<dbReference type="RefSeq" id="WP_262995899.1">
    <property type="nucleotide sequence ID" value="NZ_JAOTJC010000013.1"/>
</dbReference>
<keyword evidence="5 6" id="KW-0378">Hydrolase</keyword>
<evidence type="ECO:0000256" key="6">
    <source>
        <dbReference type="RuleBase" id="RU366067"/>
    </source>
</evidence>
<keyword evidence="3 6" id="KW-0645">Protease</keyword>
<evidence type="ECO:0000256" key="5">
    <source>
        <dbReference type="ARBA" id="ARBA00022801"/>
    </source>
</evidence>
<gene>
    <name evidence="7" type="ORF">OCL06_14695</name>
</gene>
<proteinExistence type="inferred from homology"/>
<dbReference type="InterPro" id="IPR019500">
    <property type="entry name" value="Pep_S46"/>
</dbReference>
<dbReference type="EMBL" id="JAOTJC010000013">
    <property type="protein sequence ID" value="MCU7555836.1"/>
    <property type="molecule type" value="Genomic_DNA"/>
</dbReference>
<dbReference type="PANTHER" id="PTHR38469:SF1">
    <property type="entry name" value="PERIPLASMIC PEPTIDASE SUBFAMILY S1B"/>
    <property type="match status" value="1"/>
</dbReference>
<feature type="chain" id="PRO_5044979167" description="Dipeptidyl-peptidase" evidence="6">
    <location>
        <begin position="23"/>
        <end position="722"/>
    </location>
</feature>
<evidence type="ECO:0000256" key="3">
    <source>
        <dbReference type="ARBA" id="ARBA00022670"/>
    </source>
</evidence>
<keyword evidence="8" id="KW-1185">Reference proteome</keyword>
<organism evidence="7 8">
    <name type="scientific">Alteromonas salexigens</name>
    <dbReference type="NCBI Taxonomy" id="2982530"/>
    <lineage>
        <taxon>Bacteria</taxon>
        <taxon>Pseudomonadati</taxon>
        <taxon>Pseudomonadota</taxon>
        <taxon>Gammaproteobacteria</taxon>
        <taxon>Alteromonadales</taxon>
        <taxon>Alteromonadaceae</taxon>
        <taxon>Alteromonas/Salinimonas group</taxon>
        <taxon>Alteromonas</taxon>
    </lineage>
</organism>
<reference evidence="8" key="1">
    <citation type="submission" date="2023-07" db="EMBL/GenBank/DDBJ databases">
        <title>Study on multiphase classification of strain Alteromonas salexigens isolated from the Yellow Sea.</title>
        <authorList>
            <person name="Sun L."/>
        </authorList>
    </citation>
    <scope>NUCLEOTIDE SEQUENCE [LARGE SCALE GENOMIC DNA]</scope>
    <source>
        <strain evidence="8">ASW11-19</strain>
    </source>
</reference>
<name>A0ABT2VUD4_9ALTE</name>
<evidence type="ECO:0000313" key="8">
    <source>
        <dbReference type="Proteomes" id="UP001209257"/>
    </source>
</evidence>
<sequence length="722" mass="79998">MSLKVLTSLALPIMLTSLAATAKEGMYTPEQLPAIAEDLKATGLEISPQQLSDLTGFPMGAIVSLGGCSASFVSDSGLAVTNHHCARGSVQYNSSSENNYLKDGFLAKTHSEELPAAPGTRMWVTVGFSDVTEQVTGGLSDELSGRARYDAIVKNQKAIIAECESEPGYRCSVPAFFDGLEYKLIKQLEIRDVRIAYAPADAIGKYGGDIDNWMWPRHTGDFAFYRAYVGKDGKPADFSKDNVPYQPEHVLTVSAGGLEAGDFVMAAGYPGSTNRYARLVTVDYMFNWLYPTYIDLVTNWINAIEDAAPEGSDARIIYEARLAGLNNFLKNTKGQLAGAKRVGLLDRREARETALEEWLNQEGDAQHYQDAIAELDAVKEKSAAMSKQNFWYNNLTRAQLLSAAQTLYRNAIEKQKPDAEREPGFQTRDDKRLEERMTRLNRRFDATVDKAVWMQFIDMYLAQPDDNRIAAFDTALGLKQDSSKRDIEATLSAMYSNTKLNDADTRLKWLTADPAAFEKSDDPFIELAVALYDTEMHIENESKALEGQEAALQPKYMRAIIDWQKAQGSLAYPDANSTLRVTYGTVLGGSPKDGLVYEPFTRLEGIPEKDTGEAPFDSPTKQLELIDEQKYGPYKLDSINSVPVNFLSDLDSTGGNSGSATLNANAELVGLLFDGTFESVNSDWDFDPKTTRTIHVDTRYMLWVMEYVDGANNLINEMKIAE</sequence>
<evidence type="ECO:0000256" key="4">
    <source>
        <dbReference type="ARBA" id="ARBA00022729"/>
    </source>
</evidence>
<dbReference type="Proteomes" id="UP001209257">
    <property type="component" value="Unassembled WGS sequence"/>
</dbReference>
<evidence type="ECO:0000313" key="7">
    <source>
        <dbReference type="EMBL" id="MCU7555836.1"/>
    </source>
</evidence>
<comment type="similarity">
    <text evidence="1 6">Belongs to the peptidase S46 family.</text>
</comment>
<keyword evidence="4 6" id="KW-0732">Signal</keyword>
<evidence type="ECO:0000256" key="1">
    <source>
        <dbReference type="ARBA" id="ARBA00010491"/>
    </source>
</evidence>